<keyword evidence="5" id="KW-1185">Reference proteome</keyword>
<sequence>MRLVDHKSREKALFLWFKCARSSNIPVTWPILEEKARDVALRMGIEDFNFSDGWLSHLKYHGLVYCTIAAKEQKLQDVLSNYGPSNIFKADETTLFCKLLPNKTLKARSICLALCEPVPGSSEKSAATAELIQRQFSECRPIVQSFIELMDSDSEDEVFDDVVAIVVLKLTRLQCNRIPETAKKS</sequence>
<gene>
    <name evidence="4" type="ORF">HPB52_000799</name>
</gene>
<dbReference type="VEuPathDB" id="VectorBase:RSAN_048002"/>
<dbReference type="Pfam" id="PF03221">
    <property type="entry name" value="HTH_Tnp_Tc5"/>
    <property type="match status" value="1"/>
</dbReference>
<evidence type="ECO:0000256" key="1">
    <source>
        <dbReference type="ARBA" id="ARBA00004123"/>
    </source>
</evidence>
<evidence type="ECO:0000313" key="5">
    <source>
        <dbReference type="Proteomes" id="UP000821837"/>
    </source>
</evidence>
<accession>A0A9D4PTJ1</accession>
<dbReference type="PANTHER" id="PTHR19303:SF73">
    <property type="entry name" value="PROTEIN PDC2"/>
    <property type="match status" value="1"/>
</dbReference>
<dbReference type="SMART" id="SM00674">
    <property type="entry name" value="CENPB"/>
    <property type="match status" value="1"/>
</dbReference>
<dbReference type="InterPro" id="IPR009057">
    <property type="entry name" value="Homeodomain-like_sf"/>
</dbReference>
<dbReference type="PROSITE" id="PS51253">
    <property type="entry name" value="HTH_CENPB"/>
    <property type="match status" value="1"/>
</dbReference>
<evidence type="ECO:0000313" key="4">
    <source>
        <dbReference type="EMBL" id="KAH7955377.1"/>
    </source>
</evidence>
<organism evidence="4 5">
    <name type="scientific">Rhipicephalus sanguineus</name>
    <name type="common">Brown dog tick</name>
    <name type="synonym">Ixodes sanguineus</name>
    <dbReference type="NCBI Taxonomy" id="34632"/>
    <lineage>
        <taxon>Eukaryota</taxon>
        <taxon>Metazoa</taxon>
        <taxon>Ecdysozoa</taxon>
        <taxon>Arthropoda</taxon>
        <taxon>Chelicerata</taxon>
        <taxon>Arachnida</taxon>
        <taxon>Acari</taxon>
        <taxon>Parasitiformes</taxon>
        <taxon>Ixodida</taxon>
        <taxon>Ixodoidea</taxon>
        <taxon>Ixodidae</taxon>
        <taxon>Rhipicephalinae</taxon>
        <taxon>Rhipicephalus</taxon>
        <taxon>Rhipicephalus</taxon>
    </lineage>
</organism>
<dbReference type="EMBL" id="JABSTV010001250">
    <property type="protein sequence ID" value="KAH7955377.1"/>
    <property type="molecule type" value="Genomic_DNA"/>
</dbReference>
<dbReference type="Gene3D" id="1.10.10.60">
    <property type="entry name" value="Homeodomain-like"/>
    <property type="match status" value="1"/>
</dbReference>
<feature type="domain" description="HTH CENPB-type" evidence="3">
    <location>
        <begin position="1"/>
        <end position="68"/>
    </location>
</feature>
<reference evidence="4" key="2">
    <citation type="submission" date="2021-09" db="EMBL/GenBank/DDBJ databases">
        <authorList>
            <person name="Jia N."/>
            <person name="Wang J."/>
            <person name="Shi W."/>
            <person name="Du L."/>
            <person name="Sun Y."/>
            <person name="Zhan W."/>
            <person name="Jiang J."/>
            <person name="Wang Q."/>
            <person name="Zhang B."/>
            <person name="Ji P."/>
            <person name="Sakyi L.B."/>
            <person name="Cui X."/>
            <person name="Yuan T."/>
            <person name="Jiang B."/>
            <person name="Yang W."/>
            <person name="Lam T.T.-Y."/>
            <person name="Chang Q."/>
            <person name="Ding S."/>
            <person name="Wang X."/>
            <person name="Zhu J."/>
            <person name="Ruan X."/>
            <person name="Zhao L."/>
            <person name="Wei J."/>
            <person name="Que T."/>
            <person name="Du C."/>
            <person name="Cheng J."/>
            <person name="Dai P."/>
            <person name="Han X."/>
            <person name="Huang E."/>
            <person name="Gao Y."/>
            <person name="Liu J."/>
            <person name="Shao H."/>
            <person name="Ye R."/>
            <person name="Li L."/>
            <person name="Wei W."/>
            <person name="Wang X."/>
            <person name="Wang C."/>
            <person name="Huo Q."/>
            <person name="Li W."/>
            <person name="Guo W."/>
            <person name="Chen H."/>
            <person name="Chen S."/>
            <person name="Zhou L."/>
            <person name="Zhou L."/>
            <person name="Ni X."/>
            <person name="Tian J."/>
            <person name="Zhou Y."/>
            <person name="Sheng Y."/>
            <person name="Liu T."/>
            <person name="Pan Y."/>
            <person name="Xia L."/>
            <person name="Li J."/>
            <person name="Zhao F."/>
            <person name="Cao W."/>
        </authorList>
    </citation>
    <scope>NUCLEOTIDE SEQUENCE</scope>
    <source>
        <strain evidence="4">Rsan-2018</strain>
        <tissue evidence="4">Larvae</tissue>
    </source>
</reference>
<dbReference type="InterPro" id="IPR006600">
    <property type="entry name" value="HTH_CenpB_DNA-bd_dom"/>
</dbReference>
<keyword evidence="2" id="KW-0238">DNA-binding</keyword>
<protein>
    <recommendedName>
        <fullName evidence="3">HTH CENPB-type domain-containing protein</fullName>
    </recommendedName>
</protein>
<reference evidence="4" key="1">
    <citation type="journal article" date="2020" name="Cell">
        <title>Large-Scale Comparative Analyses of Tick Genomes Elucidate Their Genetic Diversity and Vector Capacities.</title>
        <authorList>
            <consortium name="Tick Genome and Microbiome Consortium (TIGMIC)"/>
            <person name="Jia N."/>
            <person name="Wang J."/>
            <person name="Shi W."/>
            <person name="Du L."/>
            <person name="Sun Y."/>
            <person name="Zhan W."/>
            <person name="Jiang J.F."/>
            <person name="Wang Q."/>
            <person name="Zhang B."/>
            <person name="Ji P."/>
            <person name="Bell-Sakyi L."/>
            <person name="Cui X.M."/>
            <person name="Yuan T.T."/>
            <person name="Jiang B.G."/>
            <person name="Yang W.F."/>
            <person name="Lam T.T."/>
            <person name="Chang Q.C."/>
            <person name="Ding S.J."/>
            <person name="Wang X.J."/>
            <person name="Zhu J.G."/>
            <person name="Ruan X.D."/>
            <person name="Zhao L."/>
            <person name="Wei J.T."/>
            <person name="Ye R.Z."/>
            <person name="Que T.C."/>
            <person name="Du C.H."/>
            <person name="Zhou Y.H."/>
            <person name="Cheng J.X."/>
            <person name="Dai P.F."/>
            <person name="Guo W.B."/>
            <person name="Han X.H."/>
            <person name="Huang E.J."/>
            <person name="Li L.F."/>
            <person name="Wei W."/>
            <person name="Gao Y.C."/>
            <person name="Liu J.Z."/>
            <person name="Shao H.Z."/>
            <person name="Wang X."/>
            <person name="Wang C.C."/>
            <person name="Yang T.C."/>
            <person name="Huo Q.B."/>
            <person name="Li W."/>
            <person name="Chen H.Y."/>
            <person name="Chen S.E."/>
            <person name="Zhou L.G."/>
            <person name="Ni X.B."/>
            <person name="Tian J.H."/>
            <person name="Sheng Y."/>
            <person name="Liu T."/>
            <person name="Pan Y.S."/>
            <person name="Xia L.Y."/>
            <person name="Li J."/>
            <person name="Zhao F."/>
            <person name="Cao W.C."/>
        </authorList>
    </citation>
    <scope>NUCLEOTIDE SEQUENCE</scope>
    <source>
        <strain evidence="4">Rsan-2018</strain>
    </source>
</reference>
<proteinExistence type="predicted"/>
<evidence type="ECO:0000259" key="3">
    <source>
        <dbReference type="PROSITE" id="PS51253"/>
    </source>
</evidence>
<dbReference type="SUPFAM" id="SSF46689">
    <property type="entry name" value="Homeodomain-like"/>
    <property type="match status" value="1"/>
</dbReference>
<dbReference type="AlphaFoldDB" id="A0A9D4PTJ1"/>
<dbReference type="GO" id="GO:0003677">
    <property type="term" value="F:DNA binding"/>
    <property type="evidence" value="ECO:0007669"/>
    <property type="project" value="UniProtKB-KW"/>
</dbReference>
<name>A0A9D4PTJ1_RHISA</name>
<evidence type="ECO:0000256" key="2">
    <source>
        <dbReference type="ARBA" id="ARBA00023125"/>
    </source>
</evidence>
<dbReference type="PANTHER" id="PTHR19303">
    <property type="entry name" value="TRANSPOSON"/>
    <property type="match status" value="1"/>
</dbReference>
<dbReference type="InterPro" id="IPR050863">
    <property type="entry name" value="CenT-Element_Derived"/>
</dbReference>
<comment type="caution">
    <text evidence="4">The sequence shown here is derived from an EMBL/GenBank/DDBJ whole genome shotgun (WGS) entry which is preliminary data.</text>
</comment>
<dbReference type="GO" id="GO:0005634">
    <property type="term" value="C:nucleus"/>
    <property type="evidence" value="ECO:0007669"/>
    <property type="project" value="UniProtKB-SubCell"/>
</dbReference>
<dbReference type="Proteomes" id="UP000821837">
    <property type="component" value="Unassembled WGS sequence"/>
</dbReference>
<comment type="subcellular location">
    <subcellularLocation>
        <location evidence="1">Nucleus</location>
    </subcellularLocation>
</comment>